<evidence type="ECO:0000313" key="3">
    <source>
        <dbReference type="EMBL" id="MBD8032699.1"/>
    </source>
</evidence>
<evidence type="ECO:0000259" key="2">
    <source>
        <dbReference type="Pfam" id="PF12638"/>
    </source>
</evidence>
<organism evidence="3 4">
    <name type="scientific">Solibacillus merdavium</name>
    <dbReference type="NCBI Taxonomy" id="2762218"/>
    <lineage>
        <taxon>Bacteria</taxon>
        <taxon>Bacillati</taxon>
        <taxon>Bacillota</taxon>
        <taxon>Bacilli</taxon>
        <taxon>Bacillales</taxon>
        <taxon>Caryophanaceae</taxon>
        <taxon>Solibacillus</taxon>
    </lineage>
</organism>
<reference evidence="3 4" key="1">
    <citation type="submission" date="2020-08" db="EMBL/GenBank/DDBJ databases">
        <title>A Genomic Blueprint of the Chicken Gut Microbiome.</title>
        <authorList>
            <person name="Gilroy R."/>
            <person name="Ravi A."/>
            <person name="Getino M."/>
            <person name="Pursley I."/>
            <person name="Horton D.L."/>
            <person name="Alikhan N.-F."/>
            <person name="Baker D."/>
            <person name="Gharbi K."/>
            <person name="Hall N."/>
            <person name="Watson M."/>
            <person name="Adriaenssens E.M."/>
            <person name="Foster-Nyarko E."/>
            <person name="Jarju S."/>
            <person name="Secka A."/>
            <person name="Antonio M."/>
            <person name="Oren A."/>
            <person name="Chaudhuri R."/>
            <person name="La Ragione R.M."/>
            <person name="Hildebrand F."/>
            <person name="Pallen M.J."/>
        </authorList>
    </citation>
    <scope>NUCLEOTIDE SEQUENCE [LARGE SCALE GENOMIC DNA]</scope>
    <source>
        <strain evidence="3 4">Sa1YVA6</strain>
    </source>
</reference>
<dbReference type="RefSeq" id="WP_191703290.1">
    <property type="nucleotide sequence ID" value="NZ_JACSPW010000004.1"/>
</dbReference>
<dbReference type="InterPro" id="IPR024438">
    <property type="entry name" value="Staygreen"/>
</dbReference>
<dbReference type="Pfam" id="PF12638">
    <property type="entry name" value="Staygreen"/>
    <property type="match status" value="1"/>
</dbReference>
<keyword evidence="1" id="KW-0809">Transit peptide</keyword>
<dbReference type="PANTHER" id="PTHR31750:SF4">
    <property type="entry name" value="LP06106P"/>
    <property type="match status" value="1"/>
</dbReference>
<gene>
    <name evidence="3" type="ORF">H9632_06435</name>
</gene>
<name>A0ABR8XL85_9BACL</name>
<dbReference type="Proteomes" id="UP000600565">
    <property type="component" value="Unassembled WGS sequence"/>
</dbReference>
<dbReference type="EMBL" id="JACSPW010000004">
    <property type="protein sequence ID" value="MBD8032699.1"/>
    <property type="molecule type" value="Genomic_DNA"/>
</dbReference>
<feature type="domain" description="Staygreen protein" evidence="2">
    <location>
        <begin position="3"/>
        <end position="149"/>
    </location>
</feature>
<keyword evidence="4" id="KW-1185">Reference proteome</keyword>
<dbReference type="PANTHER" id="PTHR31750">
    <property type="entry name" value="PROTEIN STAY-GREEN 1, CHLOROPLASTIC-RELATED"/>
    <property type="match status" value="1"/>
</dbReference>
<sequence length="151" mass="17765">MSKFAPERLTVEYRNGVTAQEPIIPRHHTLTHSDFTGELFLTIGTQFAWDKVNTEMRDEVLGQWIMNGNSLIYNVYICLDQKEHDLEAAIRRNSVFRRELPLALTAIRYGDRFLFDVYLMLDYAVIMVNFISSYPMLYKQEYWGTFSNFSS</sequence>
<protein>
    <submittedName>
        <fullName evidence="3">Staygreen family protein</fullName>
    </submittedName>
</protein>
<evidence type="ECO:0000313" key="4">
    <source>
        <dbReference type="Proteomes" id="UP000600565"/>
    </source>
</evidence>
<accession>A0ABR8XL85</accession>
<proteinExistence type="predicted"/>
<comment type="caution">
    <text evidence="3">The sequence shown here is derived from an EMBL/GenBank/DDBJ whole genome shotgun (WGS) entry which is preliminary data.</text>
</comment>
<evidence type="ECO:0000256" key="1">
    <source>
        <dbReference type="ARBA" id="ARBA00022946"/>
    </source>
</evidence>